<dbReference type="Gene3D" id="2.40.50.100">
    <property type="match status" value="1"/>
</dbReference>
<evidence type="ECO:0000256" key="6">
    <source>
        <dbReference type="SAM" id="MobiDB-lite"/>
    </source>
</evidence>
<dbReference type="FunFam" id="2.40.50.100:FF:000020">
    <property type="entry name" value="50S ribosomal protein L27"/>
    <property type="match status" value="1"/>
</dbReference>
<proteinExistence type="inferred from homology"/>
<evidence type="ECO:0000256" key="3">
    <source>
        <dbReference type="ARBA" id="ARBA00023274"/>
    </source>
</evidence>
<dbReference type="STRING" id="1618446.UV61_C0002G0266"/>
<evidence type="ECO:0000313" key="8">
    <source>
        <dbReference type="Proteomes" id="UP000034050"/>
    </source>
</evidence>
<comment type="caution">
    <text evidence="7">The sequence shown here is derived from an EMBL/GenBank/DDBJ whole genome shotgun (WGS) entry which is preliminary data.</text>
</comment>
<dbReference type="GO" id="GO:0005840">
    <property type="term" value="C:ribosome"/>
    <property type="evidence" value="ECO:0007669"/>
    <property type="project" value="UniProtKB-KW"/>
</dbReference>
<evidence type="ECO:0000313" key="7">
    <source>
        <dbReference type="EMBL" id="KKS87545.1"/>
    </source>
</evidence>
<dbReference type="PANTHER" id="PTHR15893">
    <property type="entry name" value="RIBOSOMAL PROTEIN L27"/>
    <property type="match status" value="1"/>
</dbReference>
<keyword evidence="3" id="KW-0687">Ribonucleoprotein</keyword>
<dbReference type="PRINTS" id="PR00063">
    <property type="entry name" value="RIBOSOMALL27"/>
</dbReference>
<dbReference type="GO" id="GO:0006412">
    <property type="term" value="P:translation"/>
    <property type="evidence" value="ECO:0007669"/>
    <property type="project" value="InterPro"/>
</dbReference>
<accession>A0A0G1CP60</accession>
<dbReference type="SUPFAM" id="SSF110324">
    <property type="entry name" value="Ribosomal L27 protein-like"/>
    <property type="match status" value="1"/>
</dbReference>
<keyword evidence="2 7" id="KW-0689">Ribosomal protein</keyword>
<sequence>MAHIKTAGTTKGNRDSRGKRLGIKLYGGEKASVGNIVVRQKGTKVHPGLGTSMGKDFTIFALTSGLVKFSTRMGKKIVSVVS</sequence>
<gene>
    <name evidence="7" type="ORF">UV61_C0002G0266</name>
</gene>
<name>A0A0G1CP60_9BACT</name>
<evidence type="ECO:0000256" key="2">
    <source>
        <dbReference type="ARBA" id="ARBA00022980"/>
    </source>
</evidence>
<evidence type="ECO:0000256" key="1">
    <source>
        <dbReference type="ARBA" id="ARBA00010797"/>
    </source>
</evidence>
<dbReference type="InterPro" id="IPR001684">
    <property type="entry name" value="Ribosomal_bL27"/>
</dbReference>
<dbReference type="Proteomes" id="UP000034050">
    <property type="component" value="Unassembled WGS sequence"/>
</dbReference>
<feature type="region of interest" description="Disordered" evidence="6">
    <location>
        <begin position="1"/>
        <end position="20"/>
    </location>
</feature>
<dbReference type="GO" id="GO:0003735">
    <property type="term" value="F:structural constituent of ribosome"/>
    <property type="evidence" value="ECO:0007669"/>
    <property type="project" value="InterPro"/>
</dbReference>
<dbReference type="AlphaFoldDB" id="A0A0G1CP60"/>
<organism evidence="7 8">
    <name type="scientific">Candidatus Gottesmanbacteria bacterium GW2011_GWB1_43_11</name>
    <dbReference type="NCBI Taxonomy" id="1618446"/>
    <lineage>
        <taxon>Bacteria</taxon>
        <taxon>Candidatus Gottesmaniibacteriota</taxon>
    </lineage>
</organism>
<dbReference type="NCBIfam" id="TIGR00062">
    <property type="entry name" value="L27"/>
    <property type="match status" value="1"/>
</dbReference>
<dbReference type="PANTHER" id="PTHR15893:SF0">
    <property type="entry name" value="LARGE RIBOSOMAL SUBUNIT PROTEIN BL27M"/>
    <property type="match status" value="1"/>
</dbReference>
<reference evidence="7 8" key="1">
    <citation type="journal article" date="2015" name="Nature">
        <title>rRNA introns, odd ribosomes, and small enigmatic genomes across a large radiation of phyla.</title>
        <authorList>
            <person name="Brown C.T."/>
            <person name="Hug L.A."/>
            <person name="Thomas B.C."/>
            <person name="Sharon I."/>
            <person name="Castelle C.J."/>
            <person name="Singh A."/>
            <person name="Wilkins M.J."/>
            <person name="Williams K.H."/>
            <person name="Banfield J.F."/>
        </authorList>
    </citation>
    <scope>NUCLEOTIDE SEQUENCE [LARGE SCALE GENOMIC DNA]</scope>
</reference>
<comment type="similarity">
    <text evidence="1">Belongs to the bacterial ribosomal protein bL27 family.</text>
</comment>
<dbReference type="GO" id="GO:1990904">
    <property type="term" value="C:ribonucleoprotein complex"/>
    <property type="evidence" value="ECO:0007669"/>
    <property type="project" value="UniProtKB-KW"/>
</dbReference>
<dbReference type="EMBL" id="LCFD01000002">
    <property type="protein sequence ID" value="KKS87545.1"/>
    <property type="molecule type" value="Genomic_DNA"/>
</dbReference>
<evidence type="ECO:0000256" key="4">
    <source>
        <dbReference type="ARBA" id="ARBA00035175"/>
    </source>
</evidence>
<dbReference type="Pfam" id="PF01016">
    <property type="entry name" value="Ribosomal_L27"/>
    <property type="match status" value="1"/>
</dbReference>
<evidence type="ECO:0000256" key="5">
    <source>
        <dbReference type="ARBA" id="ARBA00035477"/>
    </source>
</evidence>
<protein>
    <recommendedName>
        <fullName evidence="4">Large ribosomal subunit protein bL27</fullName>
    </recommendedName>
    <alternativeName>
        <fullName evidence="5">50S ribosomal protein L27</fullName>
    </alternativeName>
</protein>